<reference evidence="4" key="1">
    <citation type="submission" date="2013-04" db="EMBL/GenBank/DDBJ databases">
        <authorList>
            <person name="Qu J."/>
            <person name="Murali S.C."/>
            <person name="Bandaranaike D."/>
            <person name="Bellair M."/>
            <person name="Blankenburg K."/>
            <person name="Chao H."/>
            <person name="Dinh H."/>
            <person name="Doddapaneni H."/>
            <person name="Downs B."/>
            <person name="Dugan-Rocha S."/>
            <person name="Elkadiri S."/>
            <person name="Gnanaolivu R.D."/>
            <person name="Hernandez B."/>
            <person name="Javaid M."/>
            <person name="Jayaseelan J.C."/>
            <person name="Lee S."/>
            <person name="Li M."/>
            <person name="Ming W."/>
            <person name="Munidasa M."/>
            <person name="Muniz J."/>
            <person name="Nguyen L."/>
            <person name="Ongeri F."/>
            <person name="Osuji N."/>
            <person name="Pu L.-L."/>
            <person name="Puazo M."/>
            <person name="Qu C."/>
            <person name="Quiroz J."/>
            <person name="Raj R."/>
            <person name="Weissenberger G."/>
            <person name="Xin Y."/>
            <person name="Zou X."/>
            <person name="Han Y."/>
            <person name="Richards S."/>
            <person name="Worley K."/>
            <person name="Muzny D."/>
            <person name="Gibbs R."/>
        </authorList>
    </citation>
    <scope>NUCLEOTIDE SEQUENCE</scope>
    <source>
        <strain evidence="4">Sampled in the wild</strain>
    </source>
</reference>
<sequence length="389" mass="41854">MAEDDADQESYRGLYVVQSMIDISADRLEGLRTQCATSAELTQQEIRTLEGKLIKLFSRQIVAKAKLKEEKLRPEMRHVPSLKQWLQVVGLGSNSIVGICMKVASLEALQEKSDHEVRSILREHCAKEEELQRLSRALHNLRRYTDILLRGENPSDTLDLALYWDSWDRSVKGNSGVYGSRGGLERTSPRPTRAITHATNPAISSCEDYSPSTHPHFVTTPPQGSHLGHCLPAHNGNGILSSAPLSPPSSHSRLSTASDDSSSGSGFAVAQESFTPPSTPPLSKAKIGEKVKFPTTPPPRKKHQTFLPATYSATLPSTAVSTCTSMGSSVSVSVSSTTDVAGGSSSLTSNCISGSSGALSLDTFPLPKSKSHESQLGTKVDSPEHHTAT</sequence>
<proteinExistence type="predicted"/>
<reference evidence="4" key="2">
    <citation type="submission" date="2017-10" db="EMBL/GenBank/DDBJ databases">
        <title>Ladona fulva Genome sequencing and assembly.</title>
        <authorList>
            <person name="Murali S."/>
            <person name="Richards S."/>
            <person name="Bandaranaike D."/>
            <person name="Bellair M."/>
            <person name="Blankenburg K."/>
            <person name="Chao H."/>
            <person name="Dinh H."/>
            <person name="Doddapaneni H."/>
            <person name="Dugan-Rocha S."/>
            <person name="Elkadiri S."/>
            <person name="Gnanaolivu R."/>
            <person name="Hernandez B."/>
            <person name="Skinner E."/>
            <person name="Javaid M."/>
            <person name="Lee S."/>
            <person name="Li M."/>
            <person name="Ming W."/>
            <person name="Munidasa M."/>
            <person name="Muniz J."/>
            <person name="Nguyen L."/>
            <person name="Hughes D."/>
            <person name="Osuji N."/>
            <person name="Pu L.-L."/>
            <person name="Puazo M."/>
            <person name="Qu C."/>
            <person name="Quiroz J."/>
            <person name="Raj R."/>
            <person name="Weissenberger G."/>
            <person name="Xin Y."/>
            <person name="Zou X."/>
            <person name="Han Y."/>
            <person name="Worley K."/>
            <person name="Muzny D."/>
            <person name="Gibbs R."/>
        </authorList>
    </citation>
    <scope>NUCLEOTIDE SEQUENCE</scope>
    <source>
        <strain evidence="4">Sampled in the wild</strain>
    </source>
</reference>
<comment type="caution">
    <text evidence="4">The sequence shown here is derived from an EMBL/GenBank/DDBJ whole genome shotgun (WGS) entry which is preliminary data.</text>
</comment>
<feature type="domain" description="Kinase suppressor of RAS SAM-like" evidence="2">
    <location>
        <begin position="79"/>
        <end position="142"/>
    </location>
</feature>
<dbReference type="Pfam" id="PF20406">
    <property type="entry name" value="SAM_KSR1_N"/>
    <property type="match status" value="1"/>
</dbReference>
<feature type="region of interest" description="Disordered" evidence="1">
    <location>
        <begin position="335"/>
        <end position="389"/>
    </location>
</feature>
<dbReference type="Proteomes" id="UP000792457">
    <property type="component" value="Unassembled WGS sequence"/>
</dbReference>
<keyword evidence="5" id="KW-1185">Reference proteome</keyword>
<dbReference type="InterPro" id="IPR046933">
    <property type="entry name" value="SAM_KSR1_N_sf"/>
</dbReference>
<dbReference type="Gene3D" id="1.10.150.50">
    <property type="entry name" value="Transcription Factor, Ets-1"/>
    <property type="match status" value="1"/>
</dbReference>
<protein>
    <submittedName>
        <fullName evidence="4">Uncharacterized protein</fullName>
    </submittedName>
</protein>
<gene>
    <name evidence="4" type="ORF">J437_LFUL001132</name>
</gene>
<dbReference type="Pfam" id="PF13543">
    <property type="entry name" value="SAM_KSR1"/>
    <property type="match status" value="1"/>
</dbReference>
<dbReference type="EMBL" id="KZ308183">
    <property type="protein sequence ID" value="KAG8224055.1"/>
    <property type="molecule type" value="Genomic_DNA"/>
</dbReference>
<dbReference type="InterPro" id="IPR025561">
    <property type="entry name" value="KSR_SAM-like_dom"/>
</dbReference>
<dbReference type="OrthoDB" id="774951at2759"/>
<organism evidence="4 5">
    <name type="scientific">Ladona fulva</name>
    <name type="common">Scarce chaser dragonfly</name>
    <name type="synonym">Libellula fulva</name>
    <dbReference type="NCBI Taxonomy" id="123851"/>
    <lineage>
        <taxon>Eukaryota</taxon>
        <taxon>Metazoa</taxon>
        <taxon>Ecdysozoa</taxon>
        <taxon>Arthropoda</taxon>
        <taxon>Hexapoda</taxon>
        <taxon>Insecta</taxon>
        <taxon>Pterygota</taxon>
        <taxon>Palaeoptera</taxon>
        <taxon>Odonata</taxon>
        <taxon>Epiprocta</taxon>
        <taxon>Anisoptera</taxon>
        <taxon>Libelluloidea</taxon>
        <taxon>Libellulidae</taxon>
        <taxon>Ladona</taxon>
    </lineage>
</organism>
<evidence type="ECO:0000259" key="3">
    <source>
        <dbReference type="Pfam" id="PF20406"/>
    </source>
</evidence>
<feature type="domain" description="Kinase suppressor RAS 1 N-terminal helical hairpin" evidence="3">
    <location>
        <begin position="15"/>
        <end position="67"/>
    </location>
</feature>
<dbReference type="AlphaFoldDB" id="A0A8K0JYB7"/>
<evidence type="ECO:0000256" key="1">
    <source>
        <dbReference type="SAM" id="MobiDB-lite"/>
    </source>
</evidence>
<feature type="region of interest" description="Disordered" evidence="1">
    <location>
        <begin position="175"/>
        <end position="304"/>
    </location>
</feature>
<evidence type="ECO:0000313" key="4">
    <source>
        <dbReference type="EMBL" id="KAG8224055.1"/>
    </source>
</evidence>
<accession>A0A8K0JYB7</accession>
<feature type="compositionally biased region" description="Low complexity" evidence="1">
    <location>
        <begin position="335"/>
        <end position="346"/>
    </location>
</feature>
<name>A0A8K0JYB7_LADFU</name>
<feature type="compositionally biased region" description="Polar residues" evidence="1">
    <location>
        <begin position="347"/>
        <end position="358"/>
    </location>
</feature>
<evidence type="ECO:0000313" key="5">
    <source>
        <dbReference type="Proteomes" id="UP000792457"/>
    </source>
</evidence>
<dbReference type="InterPro" id="IPR013761">
    <property type="entry name" value="SAM/pointed_sf"/>
</dbReference>
<feature type="compositionally biased region" description="Low complexity" evidence="1">
    <location>
        <begin position="240"/>
        <end position="265"/>
    </location>
</feature>
<dbReference type="InterPro" id="IPR046861">
    <property type="entry name" value="SAM_KSR1_N"/>
</dbReference>
<evidence type="ECO:0000259" key="2">
    <source>
        <dbReference type="Pfam" id="PF13543"/>
    </source>
</evidence>
<feature type="non-terminal residue" evidence="4">
    <location>
        <position position="1"/>
    </location>
</feature>
<dbReference type="Gene3D" id="6.10.140.1120">
    <property type="match status" value="1"/>
</dbReference>